<dbReference type="PANTHER" id="PTHR42754:SF1">
    <property type="entry name" value="LIPOPROTEIN"/>
    <property type="match status" value="1"/>
</dbReference>
<evidence type="ECO:0000256" key="2">
    <source>
        <dbReference type="SAM" id="MobiDB-lite"/>
    </source>
</evidence>
<feature type="region of interest" description="Disordered" evidence="2">
    <location>
        <begin position="1"/>
        <end position="25"/>
    </location>
</feature>
<evidence type="ECO:0000256" key="1">
    <source>
        <dbReference type="ARBA" id="ARBA00022729"/>
    </source>
</evidence>
<organism evidence="4 5">
    <name type="scientific">Marixanthomonas spongiae</name>
    <dbReference type="NCBI Taxonomy" id="2174845"/>
    <lineage>
        <taxon>Bacteria</taxon>
        <taxon>Pseudomonadati</taxon>
        <taxon>Bacteroidota</taxon>
        <taxon>Flavobacteriia</taxon>
        <taxon>Flavobacteriales</taxon>
        <taxon>Flavobacteriaceae</taxon>
        <taxon>Marixanthomonas</taxon>
    </lineage>
</organism>
<protein>
    <recommendedName>
        <fullName evidence="3">Secretion system C-terminal sorting domain-containing protein</fullName>
    </recommendedName>
</protein>
<dbReference type="PANTHER" id="PTHR42754">
    <property type="entry name" value="ENDOGLUCANASE"/>
    <property type="match status" value="1"/>
</dbReference>
<name>A0A2U0I5F3_9FLAO</name>
<comment type="caution">
    <text evidence="4">The sequence shown here is derived from an EMBL/GenBank/DDBJ whole genome shotgun (WGS) entry which is preliminary data.</text>
</comment>
<proteinExistence type="predicted"/>
<sequence>MDASGNITWENNYGGSDSDSLRDIEPTSDGGYIATGFTLSNDGDVSGNHGAEDYWVIKLSATGVLQWQKTLGGSSEDQSHNVGQASDGGYFITGFSSSNDGDVTNNHGMKDIWVVKLNATGSIIWQKTYGGSNEDWGYGALHTSDGVNVIVGASASLDGDVGGNYGESDTWIVRLDNSGALLWEKNMGGSLSEYGEAIGLTNDGGYIVASEARSNDGDVSGNHGDSDYWAVKLKTDPLNVADFKEQTVAIYPNPAKDYISFQLPQNTDYSVEITNILGQQLYKGEVNQLQTKILLPTEMSTGSYFVTLFNKSVREGTTIKLLVE</sequence>
<gene>
    <name evidence="4" type="ORF">DDV96_03525</name>
</gene>
<dbReference type="Proteomes" id="UP000245962">
    <property type="component" value="Unassembled WGS sequence"/>
</dbReference>
<dbReference type="AlphaFoldDB" id="A0A2U0I5F3"/>
<keyword evidence="1" id="KW-0732">Signal</keyword>
<evidence type="ECO:0000313" key="4">
    <source>
        <dbReference type="EMBL" id="PVW16341.1"/>
    </source>
</evidence>
<evidence type="ECO:0000313" key="5">
    <source>
        <dbReference type="Proteomes" id="UP000245962"/>
    </source>
</evidence>
<accession>A0A2U0I5F3</accession>
<evidence type="ECO:0000259" key="3">
    <source>
        <dbReference type="Pfam" id="PF18962"/>
    </source>
</evidence>
<dbReference type="OrthoDB" id="9811934at2"/>
<feature type="compositionally biased region" description="Polar residues" evidence="2">
    <location>
        <begin position="1"/>
        <end position="18"/>
    </location>
</feature>
<feature type="domain" description="Secretion system C-terminal sorting" evidence="3">
    <location>
        <begin position="250"/>
        <end position="312"/>
    </location>
</feature>
<dbReference type="Pfam" id="PF18962">
    <property type="entry name" value="Por_Secre_tail"/>
    <property type="match status" value="1"/>
</dbReference>
<dbReference type="InterPro" id="IPR026444">
    <property type="entry name" value="Secre_tail"/>
</dbReference>
<dbReference type="RefSeq" id="WP_116693358.1">
    <property type="nucleotide sequence ID" value="NZ_QEHR01000002.1"/>
</dbReference>
<reference evidence="4 5" key="1">
    <citation type="submission" date="2018-04" db="EMBL/GenBank/DDBJ databases">
        <title>Marixanthomonas spongiae HN-E44 sp. nov., isolated from a marine sponge.</title>
        <authorList>
            <person name="Luo L."/>
            <person name="Zhuang L."/>
        </authorList>
    </citation>
    <scope>NUCLEOTIDE SEQUENCE [LARGE SCALE GENOMIC DNA]</scope>
    <source>
        <strain evidence="4 5">HN-E44</strain>
    </source>
</reference>
<keyword evidence="5" id="KW-1185">Reference proteome</keyword>
<dbReference type="NCBIfam" id="TIGR04183">
    <property type="entry name" value="Por_Secre_tail"/>
    <property type="match status" value="1"/>
</dbReference>
<dbReference type="EMBL" id="QEHR01000002">
    <property type="protein sequence ID" value="PVW16341.1"/>
    <property type="molecule type" value="Genomic_DNA"/>
</dbReference>